<dbReference type="InterPro" id="IPR025943">
    <property type="entry name" value="Sigma_54_int_dom_ATP-bd_2"/>
</dbReference>
<dbReference type="InterPro" id="IPR035965">
    <property type="entry name" value="PAS-like_dom_sf"/>
</dbReference>
<dbReference type="InterPro" id="IPR025944">
    <property type="entry name" value="Sigma_54_int_dom_CS"/>
</dbReference>
<dbReference type="EMBL" id="JBEGCI010000012">
    <property type="protein sequence ID" value="MEQ6889703.1"/>
    <property type="molecule type" value="Genomic_DNA"/>
</dbReference>
<keyword evidence="11" id="KW-1185">Reference proteome</keyword>
<dbReference type="InterPro" id="IPR013767">
    <property type="entry name" value="PAS_fold"/>
</dbReference>
<keyword evidence="5" id="KW-0238">DNA-binding</keyword>
<dbReference type="Proteomes" id="UP001472978">
    <property type="component" value="Unassembled WGS sequence"/>
</dbReference>
<organism evidence="10 11">
    <name type="scientific">Halomonas pelophila</name>
    <dbReference type="NCBI Taxonomy" id="3151122"/>
    <lineage>
        <taxon>Bacteria</taxon>
        <taxon>Pseudomonadati</taxon>
        <taxon>Pseudomonadota</taxon>
        <taxon>Gammaproteobacteria</taxon>
        <taxon>Oceanospirillales</taxon>
        <taxon>Halomonadaceae</taxon>
        <taxon>Halomonas</taxon>
    </lineage>
</organism>
<evidence type="ECO:0000256" key="1">
    <source>
        <dbReference type="ARBA" id="ARBA00022741"/>
    </source>
</evidence>
<keyword evidence="6" id="KW-0804">Transcription</keyword>
<dbReference type="SUPFAM" id="SSF46689">
    <property type="entry name" value="Homeodomain-like"/>
    <property type="match status" value="1"/>
</dbReference>
<evidence type="ECO:0000256" key="4">
    <source>
        <dbReference type="ARBA" id="ARBA00023015"/>
    </source>
</evidence>
<keyword evidence="2" id="KW-0058">Aromatic hydrocarbons catabolism</keyword>
<dbReference type="SMART" id="SM00382">
    <property type="entry name" value="AAA"/>
    <property type="match status" value="1"/>
</dbReference>
<dbReference type="SUPFAM" id="SSF55785">
    <property type="entry name" value="PYP-like sensor domain (PAS domain)"/>
    <property type="match status" value="1"/>
</dbReference>
<feature type="domain" description="PAS" evidence="9">
    <location>
        <begin position="5"/>
        <end position="47"/>
    </location>
</feature>
<comment type="caution">
    <text evidence="10">The sequence shown here is derived from an EMBL/GenBank/DDBJ whole genome shotgun (WGS) entry which is preliminary data.</text>
</comment>
<accession>A0ABV1N7K5</accession>
<evidence type="ECO:0000256" key="2">
    <source>
        <dbReference type="ARBA" id="ARBA00022797"/>
    </source>
</evidence>
<keyword evidence="3" id="KW-0067">ATP-binding</keyword>
<dbReference type="SMART" id="SM00091">
    <property type="entry name" value="PAS"/>
    <property type="match status" value="1"/>
</dbReference>
<name>A0ABV1N7K5_9GAMM</name>
<evidence type="ECO:0000256" key="3">
    <source>
        <dbReference type="ARBA" id="ARBA00022840"/>
    </source>
</evidence>
<evidence type="ECO:0000256" key="7">
    <source>
        <dbReference type="ARBA" id="ARBA00029500"/>
    </source>
</evidence>
<keyword evidence="1" id="KW-0547">Nucleotide-binding</keyword>
<evidence type="ECO:0000259" key="9">
    <source>
        <dbReference type="PROSITE" id="PS50112"/>
    </source>
</evidence>
<evidence type="ECO:0000313" key="11">
    <source>
        <dbReference type="Proteomes" id="UP001472978"/>
    </source>
</evidence>
<dbReference type="InterPro" id="IPR009057">
    <property type="entry name" value="Homeodomain-like_sf"/>
</dbReference>
<evidence type="ECO:0000313" key="10">
    <source>
        <dbReference type="EMBL" id="MEQ6889703.1"/>
    </source>
</evidence>
<dbReference type="InterPro" id="IPR027417">
    <property type="entry name" value="P-loop_NTPase"/>
</dbReference>
<dbReference type="Gene3D" id="1.10.10.60">
    <property type="entry name" value="Homeodomain-like"/>
    <property type="match status" value="1"/>
</dbReference>
<dbReference type="PROSITE" id="PS00675">
    <property type="entry name" value="SIGMA54_INTERACT_1"/>
    <property type="match status" value="1"/>
</dbReference>
<dbReference type="PROSITE" id="PS00688">
    <property type="entry name" value="SIGMA54_INTERACT_3"/>
    <property type="match status" value="1"/>
</dbReference>
<evidence type="ECO:0000259" key="8">
    <source>
        <dbReference type="PROSITE" id="PS50045"/>
    </source>
</evidence>
<dbReference type="Gene3D" id="3.40.50.300">
    <property type="entry name" value="P-loop containing nucleotide triphosphate hydrolases"/>
    <property type="match status" value="1"/>
</dbReference>
<dbReference type="PROSITE" id="PS50045">
    <property type="entry name" value="SIGMA54_INTERACT_4"/>
    <property type="match status" value="1"/>
</dbReference>
<dbReference type="Pfam" id="PF18024">
    <property type="entry name" value="HTH_50"/>
    <property type="match status" value="1"/>
</dbReference>
<dbReference type="InterPro" id="IPR002078">
    <property type="entry name" value="Sigma_54_int"/>
</dbReference>
<dbReference type="PROSITE" id="PS00676">
    <property type="entry name" value="SIGMA54_INTERACT_2"/>
    <property type="match status" value="1"/>
</dbReference>
<dbReference type="InterPro" id="IPR003593">
    <property type="entry name" value="AAA+_ATPase"/>
</dbReference>
<dbReference type="NCBIfam" id="TIGR00229">
    <property type="entry name" value="sensory_box"/>
    <property type="match status" value="1"/>
</dbReference>
<dbReference type="PANTHER" id="PTHR32071">
    <property type="entry name" value="TRANSCRIPTIONAL REGULATORY PROTEIN"/>
    <property type="match status" value="1"/>
</dbReference>
<reference evidence="10 11" key="1">
    <citation type="submission" date="2024-05" db="EMBL/GenBank/DDBJ databases">
        <title>Halomonas sp. CS7 16S ribosomal RNA gene Genome sequencing and assembly.</title>
        <authorList>
            <person name="Yook S."/>
        </authorList>
    </citation>
    <scope>NUCLEOTIDE SEQUENCE [LARGE SCALE GENOMIC DNA]</scope>
    <source>
        <strain evidence="10 11">CS7</strain>
    </source>
</reference>
<proteinExistence type="predicted"/>
<dbReference type="Pfam" id="PF25601">
    <property type="entry name" value="AAA_lid_14"/>
    <property type="match status" value="1"/>
</dbReference>
<keyword evidence="4" id="KW-0805">Transcription regulation</keyword>
<dbReference type="CDD" id="cd00009">
    <property type="entry name" value="AAA"/>
    <property type="match status" value="1"/>
</dbReference>
<evidence type="ECO:0000256" key="5">
    <source>
        <dbReference type="ARBA" id="ARBA00023125"/>
    </source>
</evidence>
<evidence type="ECO:0000256" key="6">
    <source>
        <dbReference type="ARBA" id="ARBA00023163"/>
    </source>
</evidence>
<dbReference type="InterPro" id="IPR030828">
    <property type="entry name" value="HTH_TyrR"/>
</dbReference>
<dbReference type="InterPro" id="IPR058031">
    <property type="entry name" value="AAA_lid_NorR"/>
</dbReference>
<dbReference type="Gene3D" id="3.30.450.20">
    <property type="entry name" value="PAS domain"/>
    <property type="match status" value="1"/>
</dbReference>
<dbReference type="CDD" id="cd00130">
    <property type="entry name" value="PAS"/>
    <property type="match status" value="1"/>
</dbReference>
<dbReference type="PANTHER" id="PTHR32071:SF122">
    <property type="entry name" value="SIGMA FACTOR"/>
    <property type="match status" value="1"/>
</dbReference>
<dbReference type="Gene3D" id="1.10.8.60">
    <property type="match status" value="1"/>
</dbReference>
<feature type="domain" description="Sigma-54 factor interaction" evidence="8">
    <location>
        <begin position="150"/>
        <end position="379"/>
    </location>
</feature>
<dbReference type="InterPro" id="IPR025662">
    <property type="entry name" value="Sigma_54_int_dom_ATP-bd_1"/>
</dbReference>
<dbReference type="SUPFAM" id="SSF52540">
    <property type="entry name" value="P-loop containing nucleoside triphosphate hydrolases"/>
    <property type="match status" value="1"/>
</dbReference>
<dbReference type="RefSeq" id="WP_349759215.1">
    <property type="nucleotide sequence ID" value="NZ_JBEGCI010000012.1"/>
</dbReference>
<dbReference type="PROSITE" id="PS50112">
    <property type="entry name" value="PAS"/>
    <property type="match status" value="1"/>
</dbReference>
<sequence>MGEIDSDILRTIIDTAHDHFFVVDADGRVRDVSPAAAAVYGMSREDLCRTTVQALEAQGVLRPSVSLEVIRTGKPAQLMQVTGTGRRVIAQAHPVFRDGRLAAVVSRSMDLTDLQLLQEEYALLQRRFSDHLRRSGIADEPGFEAELDDLEVRSEVMREVALLLKRVAPTDAAVLMLGESGVGKTAFARQLHRWGPRQKGPFIEVNCGAIPESLFESEMFGYRHGAFSGAAPGGKAGLIEQAEGGTLFLDEIGELPLAVQAKLLKVIQDSSVTRLGDTRQRRVDFRLVVATNQDLARRVEAGEFRLDLYYRVNVIPVTLPPLRERREDIPGLVERQLKRLNGRYGRDKIMARDVWQQLMGRDWPGNVRELENWLERAWLSAADDVIRVDAPGGYSGVSSGAWTGPAGGDARRDAPIGEGVHDGESLKAALARTERAILAEQCGECTSTYAIAERLGISQPSVVRKLRRHGLRIGAEVPS</sequence>
<gene>
    <name evidence="10" type="ORF">ABE957_13575</name>
</gene>
<dbReference type="Pfam" id="PF00989">
    <property type="entry name" value="PAS"/>
    <property type="match status" value="1"/>
</dbReference>
<dbReference type="Pfam" id="PF00158">
    <property type="entry name" value="Sigma54_activat"/>
    <property type="match status" value="1"/>
</dbReference>
<protein>
    <recommendedName>
        <fullName evidence="7">HTH-type transcriptional regulatory protein TyrR</fullName>
    </recommendedName>
</protein>
<dbReference type="InterPro" id="IPR000014">
    <property type="entry name" value="PAS"/>
</dbReference>